<feature type="compositionally biased region" description="Basic and acidic residues" evidence="6">
    <location>
        <begin position="640"/>
        <end position="654"/>
    </location>
</feature>
<dbReference type="GO" id="GO:0031210">
    <property type="term" value="F:phosphatidylcholine binding"/>
    <property type="evidence" value="ECO:0007669"/>
    <property type="project" value="TreeGrafter"/>
</dbReference>
<dbReference type="HOGENOM" id="CLU_007179_0_0_1"/>
<dbReference type="CDD" id="cd08889">
    <property type="entry name" value="SRPBCC_PITPNM1-2_like"/>
    <property type="match status" value="1"/>
</dbReference>
<evidence type="ECO:0000256" key="5">
    <source>
        <dbReference type="ARBA" id="ARBA00022837"/>
    </source>
</evidence>
<dbReference type="GO" id="GO:0008526">
    <property type="term" value="F:phosphatidylinositol transfer activity"/>
    <property type="evidence" value="ECO:0007669"/>
    <property type="project" value="TreeGrafter"/>
</dbReference>
<dbReference type="GO" id="GO:0012505">
    <property type="term" value="C:endomembrane system"/>
    <property type="evidence" value="ECO:0007669"/>
    <property type="project" value="UniProtKB-SubCell"/>
</dbReference>
<comment type="subcellular location">
    <subcellularLocation>
        <location evidence="1">Endomembrane system</location>
        <topology evidence="1">Peripheral membrane protein</topology>
    </subcellularLocation>
</comment>
<reference evidence="9" key="1">
    <citation type="journal article" date="2004" name="Nature">
        <title>Genome duplication in the teleost fish Tetraodon nigroviridis reveals the early vertebrate proto-karyotype.</title>
        <authorList>
            <person name="Jaillon O."/>
            <person name="Aury J.-M."/>
            <person name="Brunet F."/>
            <person name="Petit J.-L."/>
            <person name="Stange-Thomann N."/>
            <person name="Mauceli E."/>
            <person name="Bouneau L."/>
            <person name="Fischer C."/>
            <person name="Ozouf-Costaz C."/>
            <person name="Bernot A."/>
            <person name="Nicaud S."/>
            <person name="Jaffe D."/>
            <person name="Fisher S."/>
            <person name="Lutfalla G."/>
            <person name="Dossat C."/>
            <person name="Segurens B."/>
            <person name="Dasilva C."/>
            <person name="Salanoubat M."/>
            <person name="Levy M."/>
            <person name="Boudet N."/>
            <person name="Castellano S."/>
            <person name="Anthouard V."/>
            <person name="Jubin C."/>
            <person name="Castelli V."/>
            <person name="Katinka M."/>
            <person name="Vacherie B."/>
            <person name="Biemont C."/>
            <person name="Skalli Z."/>
            <person name="Cattolico L."/>
            <person name="Poulain J."/>
            <person name="De Berardinis V."/>
            <person name="Cruaud C."/>
            <person name="Duprat S."/>
            <person name="Brottier P."/>
            <person name="Coutanceau J.-P."/>
            <person name="Gouzy J."/>
            <person name="Parra G."/>
            <person name="Lardier G."/>
            <person name="Chapple C."/>
            <person name="McKernan K.J."/>
            <person name="McEwan P."/>
            <person name="Bosak S."/>
            <person name="Kellis M."/>
            <person name="Volff J.-N."/>
            <person name="Guigo R."/>
            <person name="Zody M.C."/>
            <person name="Mesirov J."/>
            <person name="Lindblad-Toh K."/>
            <person name="Birren B."/>
            <person name="Nusbaum C."/>
            <person name="Kahn D."/>
            <person name="Robinson-Rechavi M."/>
            <person name="Laudet V."/>
            <person name="Schachter V."/>
            <person name="Quetier F."/>
            <person name="Saurin W."/>
            <person name="Scarpelli C."/>
            <person name="Wincker P."/>
            <person name="Lander E.S."/>
            <person name="Weissenbach J."/>
            <person name="Roest Crollius H."/>
        </authorList>
    </citation>
    <scope>NUCLEOTIDE SEQUENCE [LARGE SCALE GENOMIC DNA]</scope>
</reference>
<accession>H3D7K8</accession>
<reference evidence="8" key="3">
    <citation type="submission" date="2025-09" db="UniProtKB">
        <authorList>
            <consortium name="Ensembl"/>
        </authorList>
    </citation>
    <scope>IDENTIFICATION</scope>
</reference>
<dbReference type="InterPro" id="IPR031315">
    <property type="entry name" value="LNS2/PITP"/>
</dbReference>
<evidence type="ECO:0000256" key="1">
    <source>
        <dbReference type="ARBA" id="ARBA00004184"/>
    </source>
</evidence>
<dbReference type="Proteomes" id="UP000007303">
    <property type="component" value="Unassembled WGS sequence"/>
</dbReference>
<reference evidence="8" key="2">
    <citation type="submission" date="2025-08" db="UniProtKB">
        <authorList>
            <consortium name="Ensembl"/>
        </authorList>
    </citation>
    <scope>IDENTIFICATION</scope>
</reference>
<dbReference type="GO" id="GO:0046872">
    <property type="term" value="F:metal ion binding"/>
    <property type="evidence" value="ECO:0007669"/>
    <property type="project" value="InterPro"/>
</dbReference>
<dbReference type="PROSITE" id="PS51043">
    <property type="entry name" value="DDHD"/>
    <property type="match status" value="1"/>
</dbReference>
<evidence type="ECO:0000313" key="9">
    <source>
        <dbReference type="Proteomes" id="UP000007303"/>
    </source>
</evidence>
<feature type="domain" description="DDHD" evidence="7">
    <location>
        <begin position="701"/>
        <end position="954"/>
    </location>
</feature>
<dbReference type="SUPFAM" id="SSF56784">
    <property type="entry name" value="HAD-like"/>
    <property type="match status" value="1"/>
</dbReference>
<feature type="compositionally biased region" description="Polar residues" evidence="6">
    <location>
        <begin position="262"/>
        <end position="282"/>
    </location>
</feature>
<dbReference type="SUPFAM" id="SSF55961">
    <property type="entry name" value="Bet v1-like"/>
    <property type="match status" value="1"/>
</dbReference>
<feature type="compositionally biased region" description="Low complexity" evidence="6">
    <location>
        <begin position="284"/>
        <end position="294"/>
    </location>
</feature>
<keyword evidence="9" id="KW-1185">Reference proteome</keyword>
<evidence type="ECO:0000256" key="2">
    <source>
        <dbReference type="ARBA" id="ARBA00010316"/>
    </source>
</evidence>
<feature type="compositionally biased region" description="Basic and acidic residues" evidence="6">
    <location>
        <begin position="295"/>
        <end position="310"/>
    </location>
</feature>
<dbReference type="PANTHER" id="PTHR10658">
    <property type="entry name" value="PHOSPHATIDYLINOSITOL TRANSFER PROTEIN"/>
    <property type="match status" value="1"/>
</dbReference>
<feature type="region of interest" description="Disordered" evidence="6">
    <location>
        <begin position="261"/>
        <end position="338"/>
    </location>
</feature>
<dbReference type="FunFam" id="3.40.50.1000:FF:000173">
    <property type="entry name" value="Membrane-associated phosphatidylinositol transfer protein 2"/>
    <property type="match status" value="1"/>
</dbReference>
<dbReference type="SMART" id="SM01127">
    <property type="entry name" value="DDHD"/>
    <property type="match status" value="1"/>
</dbReference>
<dbReference type="InParanoid" id="H3D7K8"/>
<name>H3D7K8_TETNG</name>
<dbReference type="Gene3D" id="3.40.50.1000">
    <property type="entry name" value="HAD superfamily/HAD-like"/>
    <property type="match status" value="1"/>
</dbReference>
<dbReference type="Ensembl" id="ENSTNIT00000016712.1">
    <property type="protein sequence ID" value="ENSTNIP00000016499.1"/>
    <property type="gene ID" value="ENSTNIG00000013504.1"/>
</dbReference>
<dbReference type="Pfam" id="PF02121">
    <property type="entry name" value="IP_trans"/>
    <property type="match status" value="1"/>
</dbReference>
<dbReference type="Pfam" id="PF24695">
    <property type="entry name" value="PITM1-3"/>
    <property type="match status" value="1"/>
</dbReference>
<dbReference type="GO" id="GO:0005737">
    <property type="term" value="C:cytoplasm"/>
    <property type="evidence" value="ECO:0007669"/>
    <property type="project" value="TreeGrafter"/>
</dbReference>
<evidence type="ECO:0000259" key="7">
    <source>
        <dbReference type="PROSITE" id="PS51043"/>
    </source>
</evidence>
<dbReference type="PANTHER" id="PTHR10658:SF84">
    <property type="entry name" value="MEMBRANE-ASSOCIATED PHOSPHATIDYLINOSITOL TRANSFER PROTEIN 2"/>
    <property type="match status" value="1"/>
</dbReference>
<dbReference type="GO" id="GO:0035091">
    <property type="term" value="F:phosphatidylinositol binding"/>
    <property type="evidence" value="ECO:0007669"/>
    <property type="project" value="TreeGrafter"/>
</dbReference>
<dbReference type="InterPro" id="IPR055261">
    <property type="entry name" value="PI_transfer_N"/>
</dbReference>
<dbReference type="PRINTS" id="PR00391">
    <property type="entry name" value="PITRANSFER"/>
</dbReference>
<dbReference type="InterPro" id="IPR023393">
    <property type="entry name" value="START-like_dom_sf"/>
</dbReference>
<protein>
    <submittedName>
        <fullName evidence="8">Phosphatidylinositol transfer protein membrane associated 2</fullName>
    </submittedName>
</protein>
<evidence type="ECO:0000313" key="8">
    <source>
        <dbReference type="Ensembl" id="ENSTNIP00000016499.1"/>
    </source>
</evidence>
<dbReference type="InterPro" id="IPR036412">
    <property type="entry name" value="HAD-like_sf"/>
</dbReference>
<keyword evidence="3" id="KW-0488">Methylation</keyword>
<dbReference type="GO" id="GO:0008525">
    <property type="term" value="F:phosphatidylcholine transporter activity"/>
    <property type="evidence" value="ECO:0007669"/>
    <property type="project" value="TreeGrafter"/>
</dbReference>
<dbReference type="InterPro" id="IPR023214">
    <property type="entry name" value="HAD_sf"/>
</dbReference>
<feature type="region of interest" description="Disordered" evidence="6">
    <location>
        <begin position="616"/>
        <end position="657"/>
    </location>
</feature>
<dbReference type="SMART" id="SM00775">
    <property type="entry name" value="LNS2"/>
    <property type="match status" value="1"/>
</dbReference>
<evidence type="ECO:0000256" key="4">
    <source>
        <dbReference type="ARBA" id="ARBA00022553"/>
    </source>
</evidence>
<dbReference type="InterPro" id="IPR004177">
    <property type="entry name" value="DDHD_dom"/>
</dbReference>
<evidence type="ECO:0000256" key="3">
    <source>
        <dbReference type="ARBA" id="ARBA00022481"/>
    </source>
</evidence>
<feature type="compositionally biased region" description="Low complexity" evidence="6">
    <location>
        <begin position="314"/>
        <end position="331"/>
    </location>
</feature>
<dbReference type="Pfam" id="PF02862">
    <property type="entry name" value="DDHD"/>
    <property type="match status" value="1"/>
</dbReference>
<proteinExistence type="inferred from homology"/>
<keyword evidence="4" id="KW-0597">Phosphoprotein</keyword>
<dbReference type="FunFam" id="3.30.530.20:FF:000001">
    <property type="entry name" value="Phosphatidylinositol transfer protein membrane associated 2"/>
    <property type="match status" value="1"/>
</dbReference>
<sequence length="1338" mass="147860">MLIKEYRIPMPMSVEEYRIAQLYMIQKKSREESCGEGSGVEILENKPYQDGPGGSGQYTHKVYHIGKHIPSWFCAILPQAALRVEEESWNAYPYTRTRYTCPFVEKFSIDIETYYKPDTGDQGDVFTMSAAEKRQRTVDPIDIVKDYIPPHEYLAEEDPKLYQSVKTRRGPLSDNWIEEINQNTAQAAVMCAYKLCKVEFRYWGMQSKIERFIHDVGLRKVMVRAHRQAWCWQDEWYGLTIEDIRQLELETQLALAKKMGHYNQSEEGGTETNGSSVSQDQDPGSEAAGSPAEAEGGKLGDSLESRRELTKQWSTSSRSSNRSSKRGGSPSHQSISEWRMQSIARDSEDSTDDEFFDAHEDFSDSEEIFVKDISKWSSNDLMDKIETIEVEEAQEALYQEAGGDYAAMSGEERQMEDCPSQRCLQPSKIHVLVLVLHGGNILDTGSGEQNSKQGDENTLNGVFETVMRVHYPAALGRIAVRTVPCPAVCVDAFSLVSNLSPYSYDESCLSSSQDHIPLAALPLLATSAPQYQDAVATVILRANQVYGDFIKSLEGESFNGQVCVLGDCVGGILGFDALCSSSVTVSESQNSSRRGSTISVQDTDLLSPGIIINSVSPSSPTLEGSRHLSRSNIDIPRSSGPDDPKRQLPRKRSDSSTYELDTIKHHQAFLSSLHSSVLLGEPGSRRSSSSTMLEGGSLGKFDFEVTDFFLFGSPLGLVLALRKTVVPSLDVSALRPACQQVYNLFHPADPSASRLEPLLDKRFHVLPPFSVPRYQRFPLGDGHSALLAESAHTHITVDGQCPLSASPGVPHLRFNRRASEASLASQVSGLADSYTASNMASSKCGSALPCVSLALWRTTHLLPVSFPPCVGGLSPPMCLLRSAAATTIRPLTLPSPSPPGPVASRWWGSKRIDYALYCPDALTAFPTVALPHLFHASYWESTDVVSFLLRQVMRHENSSILELDGKEVSEFTPSKPREKWLRKRTHVKIRNVTANHRVNDAVCTEDGAQVLTGRFMYGPLDMVTLTGEKIDIHIMTQPPSGEWVHFHTELTNSSGRVSYVLPENKRLGIGVFPVKMVVRGDHTSADSYLTVVPRGTEFVVFSIDGSFAASVSIMGSDPKVRAGAVDVVRYWQDLGYLIVYVTGRPDMQKQRVVAWLSQHNFPHGVVSFCDGLVHDPLRHKANFLKSLIAEAHMRIFAAYGSTKDISVYSSIGLPPSHIYIVGRPTKKMQSQCQFICDGYASHLSQLQYNQRSRPAKSSSARMVLRKSSFGLSAADFLRKRNHIFRTISSQPERTLSQCEVEREPGLGPATQRSMSIAAGCWGRSGSAREPGGGLLGPN</sequence>
<dbReference type="OMA" id="EKVDIHM"/>
<keyword evidence="5" id="KW-0106">Calcium</keyword>
<comment type="similarity">
    <text evidence="2">Belongs to the PtdIns transfer protein family. PI transfer class IIA subfamily.</text>
</comment>
<dbReference type="InterPro" id="IPR001666">
    <property type="entry name" value="PI_transfer"/>
</dbReference>
<dbReference type="Gene3D" id="3.30.530.20">
    <property type="match status" value="1"/>
</dbReference>
<organism evidence="8 9">
    <name type="scientific">Tetraodon nigroviridis</name>
    <name type="common">Spotted green pufferfish</name>
    <name type="synonym">Chelonodon nigroviridis</name>
    <dbReference type="NCBI Taxonomy" id="99883"/>
    <lineage>
        <taxon>Eukaryota</taxon>
        <taxon>Metazoa</taxon>
        <taxon>Chordata</taxon>
        <taxon>Craniata</taxon>
        <taxon>Vertebrata</taxon>
        <taxon>Euteleostomi</taxon>
        <taxon>Actinopterygii</taxon>
        <taxon>Neopterygii</taxon>
        <taxon>Teleostei</taxon>
        <taxon>Neoteleostei</taxon>
        <taxon>Acanthomorphata</taxon>
        <taxon>Eupercaria</taxon>
        <taxon>Tetraodontiformes</taxon>
        <taxon>Tetradontoidea</taxon>
        <taxon>Tetraodontidae</taxon>
        <taxon>Tetraodon</taxon>
    </lineage>
</organism>
<dbReference type="GeneTree" id="ENSGT00940000153849"/>
<dbReference type="Pfam" id="PF24694">
    <property type="entry name" value="LNS2_PITM1-3"/>
    <property type="match status" value="1"/>
</dbReference>
<evidence type="ECO:0000256" key="6">
    <source>
        <dbReference type="SAM" id="MobiDB-lite"/>
    </source>
</evidence>